<dbReference type="Gene3D" id="1.10.10.10">
    <property type="entry name" value="Winged helix-like DNA-binding domain superfamily/Winged helix DNA-binding domain"/>
    <property type="match status" value="1"/>
</dbReference>
<comment type="caution">
    <text evidence="6">The sequence shown here is derived from an EMBL/GenBank/DDBJ whole genome shotgun (WGS) entry which is preliminary data.</text>
</comment>
<dbReference type="PROSITE" id="PS51118">
    <property type="entry name" value="HTH_HXLR"/>
    <property type="match status" value="1"/>
</dbReference>
<dbReference type="RefSeq" id="WP_197309707.1">
    <property type="nucleotide sequence ID" value="NZ_JADZLT010000039.1"/>
</dbReference>
<evidence type="ECO:0000256" key="4">
    <source>
        <dbReference type="SAM" id="MobiDB-lite"/>
    </source>
</evidence>
<keyword evidence="3" id="KW-0804">Transcription</keyword>
<feature type="region of interest" description="Disordered" evidence="4">
    <location>
        <begin position="1"/>
        <end position="22"/>
    </location>
</feature>
<evidence type="ECO:0000313" key="6">
    <source>
        <dbReference type="EMBL" id="MBH0236610.1"/>
    </source>
</evidence>
<dbReference type="GO" id="GO:0003677">
    <property type="term" value="F:DNA binding"/>
    <property type="evidence" value="ECO:0007669"/>
    <property type="project" value="UniProtKB-KW"/>
</dbReference>
<keyword evidence="7" id="KW-1185">Reference proteome</keyword>
<evidence type="ECO:0000259" key="5">
    <source>
        <dbReference type="PROSITE" id="PS51118"/>
    </source>
</evidence>
<dbReference type="InterPro" id="IPR002577">
    <property type="entry name" value="HTH_HxlR"/>
</dbReference>
<name>A0A931HYK2_9HYPH</name>
<keyword evidence="2" id="KW-0238">DNA-binding</keyword>
<sequence length="137" mass="15373">MTSTHEKVRYSPPSERAAYTPETGAESVQNVLRILEGRWKLVILFQLFGGQVRRFSDLERAIPGISQKMLIQQLRQLETDGVVGRIVHHQVPPKVEYHLTEWGQSLCPALDALLRWAEGASDETRQRLITAAAPDGG</sequence>
<evidence type="ECO:0000256" key="1">
    <source>
        <dbReference type="ARBA" id="ARBA00023015"/>
    </source>
</evidence>
<dbReference type="InterPro" id="IPR036390">
    <property type="entry name" value="WH_DNA-bd_sf"/>
</dbReference>
<dbReference type="EMBL" id="JADZLT010000039">
    <property type="protein sequence ID" value="MBH0236610.1"/>
    <property type="molecule type" value="Genomic_DNA"/>
</dbReference>
<evidence type="ECO:0000256" key="3">
    <source>
        <dbReference type="ARBA" id="ARBA00023163"/>
    </source>
</evidence>
<dbReference type="SUPFAM" id="SSF46785">
    <property type="entry name" value="Winged helix' DNA-binding domain"/>
    <property type="match status" value="1"/>
</dbReference>
<dbReference type="PANTHER" id="PTHR33204:SF29">
    <property type="entry name" value="TRANSCRIPTIONAL REGULATOR"/>
    <property type="match status" value="1"/>
</dbReference>
<reference evidence="6" key="1">
    <citation type="submission" date="2020-12" db="EMBL/GenBank/DDBJ databases">
        <title>Methylobrevis albus sp. nov., isolated from fresh water lack sediment.</title>
        <authorList>
            <person name="Zou Q."/>
        </authorList>
    </citation>
    <scope>NUCLEOTIDE SEQUENCE</scope>
    <source>
        <strain evidence="6">L22</strain>
    </source>
</reference>
<gene>
    <name evidence="6" type="ORF">I5731_02135</name>
</gene>
<organism evidence="6 7">
    <name type="scientific">Methylobrevis albus</name>
    <dbReference type="NCBI Taxonomy" id="2793297"/>
    <lineage>
        <taxon>Bacteria</taxon>
        <taxon>Pseudomonadati</taxon>
        <taxon>Pseudomonadota</taxon>
        <taxon>Alphaproteobacteria</taxon>
        <taxon>Hyphomicrobiales</taxon>
        <taxon>Pleomorphomonadaceae</taxon>
        <taxon>Methylobrevis</taxon>
    </lineage>
</organism>
<evidence type="ECO:0000313" key="7">
    <source>
        <dbReference type="Proteomes" id="UP000631694"/>
    </source>
</evidence>
<accession>A0A931HYK2</accession>
<protein>
    <submittedName>
        <fullName evidence="6">Winged helix-turn-helix transcriptional regulator</fullName>
    </submittedName>
</protein>
<dbReference type="PANTHER" id="PTHR33204">
    <property type="entry name" value="TRANSCRIPTIONAL REGULATOR, MARR FAMILY"/>
    <property type="match status" value="1"/>
</dbReference>
<dbReference type="AlphaFoldDB" id="A0A931HYK2"/>
<keyword evidence="1" id="KW-0805">Transcription regulation</keyword>
<dbReference type="Proteomes" id="UP000631694">
    <property type="component" value="Unassembled WGS sequence"/>
</dbReference>
<evidence type="ECO:0000256" key="2">
    <source>
        <dbReference type="ARBA" id="ARBA00023125"/>
    </source>
</evidence>
<proteinExistence type="predicted"/>
<dbReference type="InterPro" id="IPR036388">
    <property type="entry name" value="WH-like_DNA-bd_sf"/>
</dbReference>
<dbReference type="Pfam" id="PF01638">
    <property type="entry name" value="HxlR"/>
    <property type="match status" value="1"/>
</dbReference>
<feature type="domain" description="HTH hxlR-type" evidence="5">
    <location>
        <begin position="20"/>
        <end position="125"/>
    </location>
</feature>